<dbReference type="AlphaFoldDB" id="A0A1G2I7E3"/>
<dbReference type="EMBL" id="MHOV01000004">
    <property type="protein sequence ID" value="OGZ70713.1"/>
    <property type="molecule type" value="Genomic_DNA"/>
</dbReference>
<dbReference type="Proteomes" id="UP000179214">
    <property type="component" value="Unassembled WGS sequence"/>
</dbReference>
<evidence type="ECO:0000313" key="3">
    <source>
        <dbReference type="Proteomes" id="UP000179214"/>
    </source>
</evidence>
<reference evidence="2 3" key="1">
    <citation type="journal article" date="2016" name="Nat. Commun.">
        <title>Thousands of microbial genomes shed light on interconnected biogeochemical processes in an aquifer system.</title>
        <authorList>
            <person name="Anantharaman K."/>
            <person name="Brown C.T."/>
            <person name="Hug L.A."/>
            <person name="Sharon I."/>
            <person name="Castelle C.J."/>
            <person name="Probst A.J."/>
            <person name="Thomas B.C."/>
            <person name="Singh A."/>
            <person name="Wilkins M.J."/>
            <person name="Karaoz U."/>
            <person name="Brodie E.L."/>
            <person name="Williams K.H."/>
            <person name="Hubbard S.S."/>
            <person name="Banfield J.F."/>
        </authorList>
    </citation>
    <scope>NUCLEOTIDE SEQUENCE [LARGE SCALE GENOMIC DNA]</scope>
</reference>
<feature type="transmembrane region" description="Helical" evidence="1">
    <location>
        <begin position="57"/>
        <end position="81"/>
    </location>
</feature>
<sequence>MQSILKFLGGKLEKHYSLYTGITAGLFLLQVVHLYWLTMHVVAYRLWGVSFFNPDTFWQWVIILVDYTEIPAIIATSVLYIHSINKNFNKKDLLLLILLNTQWLHIFWISDEFVLKVLHEGVPTVLPFWLAWAAIMVDYLELPVMYDTTKKFILSLNKNKWK</sequence>
<feature type="transmembrane region" description="Helical" evidence="1">
    <location>
        <begin position="93"/>
        <end position="110"/>
    </location>
</feature>
<keyword evidence="1" id="KW-0812">Transmembrane</keyword>
<evidence type="ECO:0000313" key="2">
    <source>
        <dbReference type="EMBL" id="OGZ70713.1"/>
    </source>
</evidence>
<name>A0A1G2I7E3_9BACT</name>
<keyword evidence="1" id="KW-1133">Transmembrane helix</keyword>
<comment type="caution">
    <text evidence="2">The sequence shown here is derived from an EMBL/GenBank/DDBJ whole genome shotgun (WGS) entry which is preliminary data.</text>
</comment>
<gene>
    <name evidence="2" type="ORF">A3F47_01910</name>
</gene>
<accession>A0A1G2I7E3</accession>
<feature type="transmembrane region" description="Helical" evidence="1">
    <location>
        <begin position="122"/>
        <end position="142"/>
    </location>
</feature>
<organism evidence="2 3">
    <name type="scientific">Candidatus Staskawiczbacteria bacterium RIFCSPHIGHO2_12_FULL_38_11</name>
    <dbReference type="NCBI Taxonomy" id="1802209"/>
    <lineage>
        <taxon>Bacteria</taxon>
        <taxon>Candidatus Staskawicziibacteriota</taxon>
    </lineage>
</organism>
<evidence type="ECO:0000256" key="1">
    <source>
        <dbReference type="SAM" id="Phobius"/>
    </source>
</evidence>
<feature type="transmembrane region" description="Helical" evidence="1">
    <location>
        <begin position="16"/>
        <end position="37"/>
    </location>
</feature>
<keyword evidence="1" id="KW-0472">Membrane</keyword>
<proteinExistence type="predicted"/>
<protein>
    <recommendedName>
        <fullName evidence="4">EXPERA domain-containing protein</fullName>
    </recommendedName>
</protein>
<evidence type="ECO:0008006" key="4">
    <source>
        <dbReference type="Google" id="ProtNLM"/>
    </source>
</evidence>